<evidence type="ECO:0000259" key="9">
    <source>
        <dbReference type="Pfam" id="PF19310"/>
    </source>
</evidence>
<dbReference type="GO" id="GO:0004222">
    <property type="term" value="F:metalloendopeptidase activity"/>
    <property type="evidence" value="ECO:0007669"/>
    <property type="project" value="InterPro"/>
</dbReference>
<dbReference type="Gene3D" id="1.10.1370.10">
    <property type="entry name" value="Neurolysin, domain 3"/>
    <property type="match status" value="1"/>
</dbReference>
<evidence type="ECO:0000256" key="3">
    <source>
        <dbReference type="ARBA" id="ARBA00022723"/>
    </source>
</evidence>
<keyword evidence="6 7" id="KW-0482">Metalloprotease</keyword>
<reference evidence="10" key="1">
    <citation type="journal article" date="2012" name="Science">
        <title>Fermentation, hydrogen, and sulfur metabolism in multiple uncultivated bacterial phyla.</title>
        <authorList>
            <person name="Wrighton K.C."/>
            <person name="Thomas B.C."/>
            <person name="Sharon I."/>
            <person name="Miller C.S."/>
            <person name="Castelle C.J."/>
            <person name="VerBerkmoes N.C."/>
            <person name="Wilkins M.J."/>
            <person name="Hettich R.L."/>
            <person name="Lipton M.S."/>
            <person name="Williams K.H."/>
            <person name="Long P.E."/>
            <person name="Banfield J.F."/>
        </authorList>
    </citation>
    <scope>NUCLEOTIDE SEQUENCE [LARGE SCALE GENOMIC DNA]</scope>
</reference>
<dbReference type="InterPro" id="IPR045090">
    <property type="entry name" value="Pept_M3A_M3B"/>
</dbReference>
<name>K2FB37_9BACT</name>
<dbReference type="Pfam" id="PF01432">
    <property type="entry name" value="Peptidase_M3"/>
    <property type="match status" value="1"/>
</dbReference>
<proteinExistence type="inferred from homology"/>
<organism evidence="10">
    <name type="scientific">uncultured bacterium</name>
    <name type="common">gcode 4</name>
    <dbReference type="NCBI Taxonomy" id="1234023"/>
    <lineage>
        <taxon>Bacteria</taxon>
        <taxon>environmental samples</taxon>
    </lineage>
</organism>
<dbReference type="AlphaFoldDB" id="K2FB37"/>
<evidence type="ECO:0000259" key="8">
    <source>
        <dbReference type="Pfam" id="PF01432"/>
    </source>
</evidence>
<feature type="domain" description="Oligopeptidase A N-terminal" evidence="9">
    <location>
        <begin position="65"/>
        <end position="148"/>
    </location>
</feature>
<accession>K2FB37</accession>
<evidence type="ECO:0000256" key="2">
    <source>
        <dbReference type="ARBA" id="ARBA00022670"/>
    </source>
</evidence>
<keyword evidence="5 7" id="KW-0862">Zinc</keyword>
<evidence type="ECO:0000313" key="10">
    <source>
        <dbReference type="EMBL" id="EKE28336.1"/>
    </source>
</evidence>
<evidence type="ECO:0000256" key="7">
    <source>
        <dbReference type="RuleBase" id="RU003435"/>
    </source>
</evidence>
<evidence type="ECO:0000256" key="4">
    <source>
        <dbReference type="ARBA" id="ARBA00022801"/>
    </source>
</evidence>
<dbReference type="Pfam" id="PF19310">
    <property type="entry name" value="TOP_N"/>
    <property type="match status" value="1"/>
</dbReference>
<sequence length="665" mass="81071">MKETIIEELKKPWVPDFNALFNPEALKIVPEILVGLLDERKKIFSKLLSTPKEDITFEIFEDENLLHYLFSLLNHYEWVNSSDDLRKIIDDFRPLYMDFANEVDFSRPYYEMYLHCRDNCKLDVEQKRIIDLAIRHFEQNWIHLPEEKQNRLKEINQIMWKLSFDFSNNVLDSEKEFEYFFEDDELLKEMPADDLDVAWQKAIADGKTWFKFTSDITSFLAVMKYCSSSLVRKHFFTFYNIKAASWKYDNRPMILEILKLRKEESNILWHKNFAENSLVDKMAESPLQVIELLGKIRERAKIKWEADIKEIRDFFSLDSFEQWDIAYYSRILKEKKYQVDEKEVKKYFEYDIVKKWVFDIAEKLYWIRFEESDAPKYDPEIKVYKAFIWWEFKSYFIMDMFYRKEKSSWAWADILREKLKITTADKDPITVNVCSFQRWTDWKAFLNMWNARTMFHEFWHWLHMMLSESKHSSLSWPNVEWDFVELPSQLMENWCIDKESTKTFAKNSETWEVIPDDLLEKLDNLEHFLSWIWALIQNQYWMMDMILHTDEPPETVEELDEKVFKISQEISLFELQRDMTKIHASFTHIFAWGYAAGYYSYLWAEIIEADVFSEFKKNWLFNLEVWEKFYKTILSQWAIKPAKELFHGFMWRDVELEAYFKKQGF</sequence>
<keyword evidence="4 7" id="KW-0378">Hydrolase</keyword>
<evidence type="ECO:0000256" key="5">
    <source>
        <dbReference type="ARBA" id="ARBA00022833"/>
    </source>
</evidence>
<dbReference type="InterPro" id="IPR024079">
    <property type="entry name" value="MetalloPept_cat_dom_sf"/>
</dbReference>
<dbReference type="SUPFAM" id="SSF55486">
    <property type="entry name" value="Metalloproteases ('zincins'), catalytic domain"/>
    <property type="match status" value="1"/>
</dbReference>
<gene>
    <name evidence="10" type="ORF">ACD_3C00074G0002</name>
</gene>
<evidence type="ECO:0000256" key="1">
    <source>
        <dbReference type="ARBA" id="ARBA00006040"/>
    </source>
</evidence>
<keyword evidence="3 7" id="KW-0479">Metal-binding</keyword>
<dbReference type="PANTHER" id="PTHR43660">
    <property type="entry name" value="DIPEPTIDYL CARBOXYPEPTIDASE"/>
    <property type="match status" value="1"/>
</dbReference>
<dbReference type="GO" id="GO:0046872">
    <property type="term" value="F:metal ion binding"/>
    <property type="evidence" value="ECO:0007669"/>
    <property type="project" value="UniProtKB-UniRule"/>
</dbReference>
<comment type="similarity">
    <text evidence="1 7">Belongs to the peptidase M3 family.</text>
</comment>
<dbReference type="InterPro" id="IPR024077">
    <property type="entry name" value="Neurolysin/TOP_dom2"/>
</dbReference>
<protein>
    <submittedName>
        <fullName evidence="10">Uncharacterized protein</fullName>
    </submittedName>
</protein>
<dbReference type="InterPro" id="IPR045666">
    <property type="entry name" value="OpdA_N"/>
</dbReference>
<dbReference type="EMBL" id="AMFJ01000348">
    <property type="protein sequence ID" value="EKE28336.1"/>
    <property type="molecule type" value="Genomic_DNA"/>
</dbReference>
<dbReference type="GO" id="GO:0006508">
    <property type="term" value="P:proteolysis"/>
    <property type="evidence" value="ECO:0007669"/>
    <property type="project" value="UniProtKB-KW"/>
</dbReference>
<dbReference type="PANTHER" id="PTHR43660:SF1">
    <property type="entry name" value="DIPEPTIDYL CARBOXYPEPTIDASE"/>
    <property type="match status" value="1"/>
</dbReference>
<dbReference type="InterPro" id="IPR001567">
    <property type="entry name" value="Pept_M3A_M3B_dom"/>
</dbReference>
<comment type="caution">
    <text evidence="10">The sequence shown here is derived from an EMBL/GenBank/DDBJ whole genome shotgun (WGS) entry which is preliminary data.</text>
</comment>
<dbReference type="Gene3D" id="3.40.390.10">
    <property type="entry name" value="Collagenase (Catalytic Domain)"/>
    <property type="match status" value="1"/>
</dbReference>
<feature type="domain" description="Peptidase M3A/M3B catalytic" evidence="8">
    <location>
        <begin position="222"/>
        <end position="661"/>
    </location>
</feature>
<comment type="cofactor">
    <cofactor evidence="7">
        <name>Zn(2+)</name>
        <dbReference type="ChEBI" id="CHEBI:29105"/>
    </cofactor>
    <text evidence="7">Binds 1 zinc ion.</text>
</comment>
<keyword evidence="2 7" id="KW-0645">Protease</keyword>
<evidence type="ECO:0000256" key="6">
    <source>
        <dbReference type="ARBA" id="ARBA00023049"/>
    </source>
</evidence>